<dbReference type="KEGG" id="bko:CKF48_19145"/>
<evidence type="ECO:0000256" key="7">
    <source>
        <dbReference type="RuleBase" id="RU363032"/>
    </source>
</evidence>
<evidence type="ECO:0000256" key="6">
    <source>
        <dbReference type="ARBA" id="ARBA00023136"/>
    </source>
</evidence>
<keyword evidence="10" id="KW-1185">Reference proteome</keyword>
<protein>
    <submittedName>
        <fullName evidence="9">ABC transporter permease</fullName>
    </submittedName>
</protein>
<accession>A0A248TM02</accession>
<dbReference type="Pfam" id="PF00528">
    <property type="entry name" value="BPD_transp_1"/>
    <property type="match status" value="1"/>
</dbReference>
<comment type="similarity">
    <text evidence="7">Belongs to the binding-protein-dependent transport system permease family.</text>
</comment>
<keyword evidence="4 7" id="KW-0812">Transmembrane</keyword>
<feature type="transmembrane region" description="Helical" evidence="7">
    <location>
        <begin position="113"/>
        <end position="135"/>
    </location>
</feature>
<evidence type="ECO:0000313" key="9">
    <source>
        <dbReference type="EMBL" id="ASV69237.1"/>
    </source>
</evidence>
<dbReference type="OrthoDB" id="2958608at2"/>
<keyword evidence="3" id="KW-1003">Cell membrane</keyword>
<dbReference type="GO" id="GO:0055085">
    <property type="term" value="P:transmembrane transport"/>
    <property type="evidence" value="ECO:0007669"/>
    <property type="project" value="InterPro"/>
</dbReference>
<keyword evidence="6 7" id="KW-0472">Membrane</keyword>
<evidence type="ECO:0000256" key="1">
    <source>
        <dbReference type="ARBA" id="ARBA00004651"/>
    </source>
</evidence>
<name>A0A248TM02_9BACI</name>
<dbReference type="SUPFAM" id="SSF161098">
    <property type="entry name" value="MetI-like"/>
    <property type="match status" value="1"/>
</dbReference>
<dbReference type="CDD" id="cd06261">
    <property type="entry name" value="TM_PBP2"/>
    <property type="match status" value="1"/>
</dbReference>
<dbReference type="InterPro" id="IPR035906">
    <property type="entry name" value="MetI-like_sf"/>
</dbReference>
<evidence type="ECO:0000313" key="10">
    <source>
        <dbReference type="Proteomes" id="UP000215137"/>
    </source>
</evidence>
<feature type="transmembrane region" description="Helical" evidence="7">
    <location>
        <begin position="256"/>
        <end position="281"/>
    </location>
</feature>
<feature type="transmembrane region" description="Helical" evidence="7">
    <location>
        <begin position="81"/>
        <end position="101"/>
    </location>
</feature>
<keyword evidence="5 7" id="KW-1133">Transmembrane helix</keyword>
<feature type="domain" description="ABC transmembrane type-1" evidence="8">
    <location>
        <begin position="77"/>
        <end position="282"/>
    </location>
</feature>
<feature type="transmembrane region" description="Helical" evidence="7">
    <location>
        <begin position="155"/>
        <end position="173"/>
    </location>
</feature>
<dbReference type="GO" id="GO:0005886">
    <property type="term" value="C:plasma membrane"/>
    <property type="evidence" value="ECO:0007669"/>
    <property type="project" value="UniProtKB-SubCell"/>
</dbReference>
<organism evidence="9 10">
    <name type="scientific">Cytobacillus kochii</name>
    <dbReference type="NCBI Taxonomy" id="859143"/>
    <lineage>
        <taxon>Bacteria</taxon>
        <taxon>Bacillati</taxon>
        <taxon>Bacillota</taxon>
        <taxon>Bacilli</taxon>
        <taxon>Bacillales</taxon>
        <taxon>Bacillaceae</taxon>
        <taxon>Cytobacillus</taxon>
    </lineage>
</organism>
<dbReference type="PANTHER" id="PTHR30465:SF44">
    <property type="entry name" value="ABC-TYPE DIPEPTIDE_OLIGOPEPTIDE TRANSPORT SYSTEM, PERMEASE COMPONENT"/>
    <property type="match status" value="1"/>
</dbReference>
<dbReference type="RefSeq" id="WP_095372801.1">
    <property type="nucleotide sequence ID" value="NZ_CP022983.1"/>
</dbReference>
<dbReference type="InterPro" id="IPR000515">
    <property type="entry name" value="MetI-like"/>
</dbReference>
<keyword evidence="2 7" id="KW-0813">Transport</keyword>
<evidence type="ECO:0000256" key="3">
    <source>
        <dbReference type="ARBA" id="ARBA00022475"/>
    </source>
</evidence>
<dbReference type="PANTHER" id="PTHR30465">
    <property type="entry name" value="INNER MEMBRANE ABC TRANSPORTER"/>
    <property type="match status" value="1"/>
</dbReference>
<dbReference type="Gene3D" id="1.10.3720.10">
    <property type="entry name" value="MetI-like"/>
    <property type="match status" value="1"/>
</dbReference>
<comment type="subcellular location">
    <subcellularLocation>
        <location evidence="1 7">Cell membrane</location>
        <topology evidence="1 7">Multi-pass membrane protein</topology>
    </subcellularLocation>
</comment>
<dbReference type="EMBL" id="CP022983">
    <property type="protein sequence ID" value="ASV69237.1"/>
    <property type="molecule type" value="Genomic_DNA"/>
</dbReference>
<dbReference type="PROSITE" id="PS50928">
    <property type="entry name" value="ABC_TM1"/>
    <property type="match status" value="1"/>
</dbReference>
<evidence type="ECO:0000259" key="8">
    <source>
        <dbReference type="PROSITE" id="PS50928"/>
    </source>
</evidence>
<feature type="transmembrane region" description="Helical" evidence="7">
    <location>
        <begin position="214"/>
        <end position="236"/>
    </location>
</feature>
<evidence type="ECO:0000256" key="2">
    <source>
        <dbReference type="ARBA" id="ARBA00022448"/>
    </source>
</evidence>
<gene>
    <name evidence="9" type="ORF">CKF48_19145</name>
</gene>
<proteinExistence type="inferred from homology"/>
<dbReference type="AlphaFoldDB" id="A0A248TM02"/>
<evidence type="ECO:0000256" key="4">
    <source>
        <dbReference type="ARBA" id="ARBA00022692"/>
    </source>
</evidence>
<sequence>MVRYIQQMIIVIFLILFLATLPSIVLVNPTNGTVSLNFAQFPSMVGNFFKELSTGSLGTYYVGMEQRSIASEIGDNFFTSFYIVFVGVLLSILLSLLFGIFLSRFYLTKIFRVMMNIISTIPDFIFIIFALLFAVNIYKWTGFRVVSFLPNGGALNIWFPMVLVAIAPSIYLFKLISERYFLIAGEDYIRTAVAKGLKVDRINFQHVYKNIEPFLVADLVKVLSLAIGNLFIVEYLLNVSGLTKFVFQSFGDPQPIAIGLFGILFISLLVFVVIRLLLYLFKRGFIYE</sequence>
<reference evidence="9 10" key="1">
    <citation type="submission" date="2017-08" db="EMBL/GenBank/DDBJ databases">
        <title>Complete Genome Sequence of Bacillus kochii Oregon-R-modENCODE STRAIN BDGP4, isolated from Drosophila melanogaster gut.</title>
        <authorList>
            <person name="Wan K.H."/>
            <person name="Yu C."/>
            <person name="Park S."/>
            <person name="Hammonds A.S."/>
            <person name="Booth B.W."/>
            <person name="Celniker S.E."/>
        </authorList>
    </citation>
    <scope>NUCLEOTIDE SEQUENCE [LARGE SCALE GENOMIC DNA]</scope>
    <source>
        <strain evidence="9 10">BDGP4</strain>
    </source>
</reference>
<dbReference type="Proteomes" id="UP000215137">
    <property type="component" value="Chromosome"/>
</dbReference>
<evidence type="ECO:0000256" key="5">
    <source>
        <dbReference type="ARBA" id="ARBA00022989"/>
    </source>
</evidence>